<sequence>MKIPPPAKSVLIIAVLYLAAWSLTVAIKWRSEPVIEAMGLNAQGFVWVERVRFDRQSAGSTGHAGGGWCSGGNYVRPRELGPPRIGGKASNSPMPLPKRALFQWFNFSQQRYYEALIDDPSMPQRAKDFAFSLRDWRRFKFSLIYDFSENGKVRLWLFGTDYNAPITIPEDKWVYTLLGTVQGYEIDGDPKKYTNRTKQARQECEIPMQPDPAPAATQPKRESINQ</sequence>
<keyword evidence="3" id="KW-1185">Reference proteome</keyword>
<name>A0ABR9H277_9BACT</name>
<gene>
    <name evidence="2" type="ORF">H4684_001443</name>
</gene>
<dbReference type="EMBL" id="JADBGG010000008">
    <property type="protein sequence ID" value="MBE1424804.1"/>
    <property type="molecule type" value="Genomic_DNA"/>
</dbReference>
<feature type="region of interest" description="Disordered" evidence="1">
    <location>
        <begin position="190"/>
        <end position="226"/>
    </location>
</feature>
<evidence type="ECO:0000313" key="3">
    <source>
        <dbReference type="Proteomes" id="UP000639010"/>
    </source>
</evidence>
<dbReference type="RefSeq" id="WP_192623286.1">
    <property type="nucleotide sequence ID" value="NZ_JADBGG010000008.1"/>
</dbReference>
<proteinExistence type="predicted"/>
<accession>A0ABR9H277</accession>
<dbReference type="Proteomes" id="UP000639010">
    <property type="component" value="Unassembled WGS sequence"/>
</dbReference>
<comment type="caution">
    <text evidence="2">The sequence shown here is derived from an EMBL/GenBank/DDBJ whole genome shotgun (WGS) entry which is preliminary data.</text>
</comment>
<evidence type="ECO:0000313" key="2">
    <source>
        <dbReference type="EMBL" id="MBE1424804.1"/>
    </source>
</evidence>
<evidence type="ECO:0000256" key="1">
    <source>
        <dbReference type="SAM" id="MobiDB-lite"/>
    </source>
</evidence>
<protein>
    <submittedName>
        <fullName evidence="2">Uncharacterized protein</fullName>
    </submittedName>
</protein>
<organism evidence="2 3">
    <name type="scientific">Desulfomicrobium macestii</name>
    <dbReference type="NCBI Taxonomy" id="90731"/>
    <lineage>
        <taxon>Bacteria</taxon>
        <taxon>Pseudomonadati</taxon>
        <taxon>Thermodesulfobacteriota</taxon>
        <taxon>Desulfovibrionia</taxon>
        <taxon>Desulfovibrionales</taxon>
        <taxon>Desulfomicrobiaceae</taxon>
        <taxon>Desulfomicrobium</taxon>
    </lineage>
</organism>
<reference evidence="2 3" key="1">
    <citation type="submission" date="2020-10" db="EMBL/GenBank/DDBJ databases">
        <title>Genomic Encyclopedia of Type Strains, Phase IV (KMG-IV): sequencing the most valuable type-strain genomes for metagenomic binning, comparative biology and taxonomic classification.</title>
        <authorList>
            <person name="Goeker M."/>
        </authorList>
    </citation>
    <scope>NUCLEOTIDE SEQUENCE [LARGE SCALE GENOMIC DNA]</scope>
    <source>
        <strain evidence="2 3">DSM 4194</strain>
    </source>
</reference>